<comment type="caution">
    <text evidence="2">The sequence shown here is derived from an EMBL/GenBank/DDBJ whole genome shotgun (WGS) entry which is preliminary data.</text>
</comment>
<evidence type="ECO:0000313" key="2">
    <source>
        <dbReference type="EMBL" id="PJA62527.1"/>
    </source>
</evidence>
<dbReference type="Pfam" id="PF04326">
    <property type="entry name" value="SLFN_AlbA_2"/>
    <property type="match status" value="1"/>
</dbReference>
<feature type="non-terminal residue" evidence="2">
    <location>
        <position position="1"/>
    </location>
</feature>
<gene>
    <name evidence="2" type="ORF">CO162_00580</name>
</gene>
<dbReference type="InterPro" id="IPR038461">
    <property type="entry name" value="Schlafen_AlbA_2_dom_sf"/>
</dbReference>
<feature type="domain" description="Schlafen AlbA-2" evidence="1">
    <location>
        <begin position="2"/>
        <end position="76"/>
    </location>
</feature>
<reference evidence="3" key="1">
    <citation type="submission" date="2017-09" db="EMBL/GenBank/DDBJ databases">
        <title>Depth-based differentiation of microbial function through sediment-hosted aquifers and enrichment of novel symbionts in the deep terrestrial subsurface.</title>
        <authorList>
            <person name="Probst A.J."/>
            <person name="Ladd B."/>
            <person name="Jarett J.K."/>
            <person name="Geller-Mcgrath D.E."/>
            <person name="Sieber C.M.K."/>
            <person name="Emerson J.B."/>
            <person name="Anantharaman K."/>
            <person name="Thomas B.C."/>
            <person name="Malmstrom R."/>
            <person name="Stieglmeier M."/>
            <person name="Klingl A."/>
            <person name="Woyke T."/>
            <person name="Ryan C.M."/>
            <person name="Banfield J.F."/>
        </authorList>
    </citation>
    <scope>NUCLEOTIDE SEQUENCE [LARGE SCALE GENOMIC DNA]</scope>
</reference>
<evidence type="ECO:0000259" key="1">
    <source>
        <dbReference type="Pfam" id="PF04326"/>
    </source>
</evidence>
<protein>
    <recommendedName>
        <fullName evidence="1">Schlafen AlbA-2 domain-containing protein</fullName>
    </recommendedName>
</protein>
<dbReference type="EMBL" id="PFWI01000020">
    <property type="protein sequence ID" value="PJA62527.1"/>
    <property type="molecule type" value="Genomic_DNA"/>
</dbReference>
<dbReference type="Proteomes" id="UP000229213">
    <property type="component" value="Unassembled WGS sequence"/>
</dbReference>
<sequence length="88" mass="9778">KIFLGVKDNGKVKGIQISNKLKSQIQDMANNCDPKIKVVLEEVGNILAINVQEAKDKPCKCSSGFYRRIGPNTQKLTRNEPLPKLKIA</sequence>
<dbReference type="AlphaFoldDB" id="A0A2M7YHR6"/>
<organism evidence="2 3">
    <name type="scientific">bacterium (Candidatus Ratteibacteria) CG_4_9_14_3_um_filter_41_21</name>
    <dbReference type="NCBI Taxonomy" id="2014289"/>
    <lineage>
        <taxon>Bacteria</taxon>
        <taxon>Candidatus Ratteibacteria</taxon>
    </lineage>
</organism>
<dbReference type="InterPro" id="IPR007421">
    <property type="entry name" value="Schlafen_AlbA_2_dom"/>
</dbReference>
<dbReference type="Gene3D" id="3.30.950.30">
    <property type="entry name" value="Schlafen, AAA domain"/>
    <property type="match status" value="1"/>
</dbReference>
<name>A0A2M7YHR6_9BACT</name>
<accession>A0A2M7YHR6</accession>
<evidence type="ECO:0000313" key="3">
    <source>
        <dbReference type="Proteomes" id="UP000229213"/>
    </source>
</evidence>
<proteinExistence type="predicted"/>